<evidence type="ECO:0000313" key="1">
    <source>
        <dbReference type="EMBL" id="KAG7296586.1"/>
    </source>
</evidence>
<dbReference type="Proteomes" id="UP000823941">
    <property type="component" value="Chromosome 28"/>
</dbReference>
<accession>A0ABQ7PUC8</accession>
<name>A0ABQ7PUC8_PLUXY</name>
<reference evidence="1 2" key="1">
    <citation type="submission" date="2021-06" db="EMBL/GenBank/DDBJ databases">
        <title>A haploid diamondback moth (Plutella xylostella L.) genome assembly resolves 31 chromosomes and identifies a diamide resistance mutation.</title>
        <authorList>
            <person name="Ward C.M."/>
            <person name="Perry K.D."/>
            <person name="Baker G."/>
            <person name="Powis K."/>
            <person name="Heckel D.G."/>
            <person name="Baxter S.W."/>
        </authorList>
    </citation>
    <scope>NUCLEOTIDE SEQUENCE [LARGE SCALE GENOMIC DNA]</scope>
    <source>
        <strain evidence="1 2">LV</strain>
        <tissue evidence="1">Single pupa</tissue>
    </source>
</reference>
<dbReference type="EMBL" id="JAHIBW010000028">
    <property type="protein sequence ID" value="KAG7296586.1"/>
    <property type="molecule type" value="Genomic_DNA"/>
</dbReference>
<comment type="caution">
    <text evidence="1">The sequence shown here is derived from an EMBL/GenBank/DDBJ whole genome shotgun (WGS) entry which is preliminary data.</text>
</comment>
<sequence>MMPHADYLSRNPPTTNQVHNIEKPRNWAQIAQSADEETIGLIEKLRDGNLDPRQYVCQNDILYYRYTPVVRDVAVERSQPNREALREMCRTRANELLKRNQERQDAYVNRDRRPPRVYKINDLVFVIKFSQSTGKLDPGMRGPYKVTKVLPSNRYELKLLSGGYGKTTQAAAEYMVPWRGEWCPDTCAAFFASEYEQ</sequence>
<protein>
    <submittedName>
        <fullName evidence="1">Uncharacterized protein</fullName>
    </submittedName>
</protein>
<evidence type="ECO:0000313" key="2">
    <source>
        <dbReference type="Proteomes" id="UP000823941"/>
    </source>
</evidence>
<keyword evidence="2" id="KW-1185">Reference proteome</keyword>
<proteinExistence type="predicted"/>
<gene>
    <name evidence="1" type="ORF">JYU34_020384</name>
</gene>
<organism evidence="1 2">
    <name type="scientific">Plutella xylostella</name>
    <name type="common">Diamondback moth</name>
    <name type="synonym">Plutella maculipennis</name>
    <dbReference type="NCBI Taxonomy" id="51655"/>
    <lineage>
        <taxon>Eukaryota</taxon>
        <taxon>Metazoa</taxon>
        <taxon>Ecdysozoa</taxon>
        <taxon>Arthropoda</taxon>
        <taxon>Hexapoda</taxon>
        <taxon>Insecta</taxon>
        <taxon>Pterygota</taxon>
        <taxon>Neoptera</taxon>
        <taxon>Endopterygota</taxon>
        <taxon>Lepidoptera</taxon>
        <taxon>Glossata</taxon>
        <taxon>Ditrysia</taxon>
        <taxon>Yponomeutoidea</taxon>
        <taxon>Plutellidae</taxon>
        <taxon>Plutella</taxon>
    </lineage>
</organism>